<dbReference type="EMBL" id="VSSQ01034180">
    <property type="protein sequence ID" value="MPM86042.1"/>
    <property type="molecule type" value="Genomic_DNA"/>
</dbReference>
<sequence>MFNRRNDTLVRGDDFGLVHCHIADMRGQIIFEAGGKVLCQGGDDKNRNDQNKQKDA</sequence>
<protein>
    <submittedName>
        <fullName evidence="1">Uncharacterized protein</fullName>
    </submittedName>
</protein>
<comment type="caution">
    <text evidence="1">The sequence shown here is derived from an EMBL/GenBank/DDBJ whole genome shotgun (WGS) entry which is preliminary data.</text>
</comment>
<accession>A0A645DBU1</accession>
<name>A0A645DBU1_9ZZZZ</name>
<dbReference type="AlphaFoldDB" id="A0A645DBU1"/>
<gene>
    <name evidence="1" type="ORF">SDC9_133125</name>
</gene>
<reference evidence="1" key="1">
    <citation type="submission" date="2019-08" db="EMBL/GenBank/DDBJ databases">
        <authorList>
            <person name="Kucharzyk K."/>
            <person name="Murdoch R.W."/>
            <person name="Higgins S."/>
            <person name="Loffler F."/>
        </authorList>
    </citation>
    <scope>NUCLEOTIDE SEQUENCE</scope>
</reference>
<proteinExistence type="predicted"/>
<evidence type="ECO:0000313" key="1">
    <source>
        <dbReference type="EMBL" id="MPM86042.1"/>
    </source>
</evidence>
<organism evidence="1">
    <name type="scientific">bioreactor metagenome</name>
    <dbReference type="NCBI Taxonomy" id="1076179"/>
    <lineage>
        <taxon>unclassified sequences</taxon>
        <taxon>metagenomes</taxon>
        <taxon>ecological metagenomes</taxon>
    </lineage>
</organism>